<name>A0A3G8JP12_9ACTN</name>
<feature type="transmembrane region" description="Helical" evidence="2">
    <location>
        <begin position="41"/>
        <end position="64"/>
    </location>
</feature>
<feature type="compositionally biased region" description="Low complexity" evidence="1">
    <location>
        <begin position="65"/>
        <end position="77"/>
    </location>
</feature>
<feature type="compositionally biased region" description="Gly residues" evidence="1">
    <location>
        <begin position="78"/>
        <end position="127"/>
    </location>
</feature>
<organism evidence="3 4">
    <name type="scientific">Gordonia insulae</name>
    <dbReference type="NCBI Taxonomy" id="2420509"/>
    <lineage>
        <taxon>Bacteria</taxon>
        <taxon>Bacillati</taxon>
        <taxon>Actinomycetota</taxon>
        <taxon>Actinomycetes</taxon>
        <taxon>Mycobacteriales</taxon>
        <taxon>Gordoniaceae</taxon>
        <taxon>Gordonia</taxon>
    </lineage>
</organism>
<sequence length="149" mass="13905">MSTPQGATIAPNEQTPDGPVHPRSGAPDVGDKPVSDKVRNAVIAGGIGIAVVFGLLGFGAGYVAGGSSSSNQGPGMNMPGGGMSGGGMGGGMGQMPGGSGQPGQGGGMGQVPGGAQGGMGQMPGGQQGQTAPTQTAPTQTAPTQGSTTS</sequence>
<dbReference type="AlphaFoldDB" id="A0A3G8JP12"/>
<keyword evidence="4" id="KW-1185">Reference proteome</keyword>
<feature type="compositionally biased region" description="Polar residues" evidence="1">
    <location>
        <begin position="1"/>
        <end position="15"/>
    </location>
</feature>
<keyword evidence="2" id="KW-1133">Transmembrane helix</keyword>
<dbReference type="EMBL" id="CP033972">
    <property type="protein sequence ID" value="AZG46199.1"/>
    <property type="molecule type" value="Genomic_DNA"/>
</dbReference>
<proteinExistence type="predicted"/>
<evidence type="ECO:0000313" key="4">
    <source>
        <dbReference type="Proteomes" id="UP000271469"/>
    </source>
</evidence>
<feature type="compositionally biased region" description="Low complexity" evidence="1">
    <location>
        <begin position="128"/>
        <end position="149"/>
    </location>
</feature>
<dbReference type="RefSeq" id="WP_124708749.1">
    <property type="nucleotide sequence ID" value="NZ_CP033972.1"/>
</dbReference>
<gene>
    <name evidence="3" type="ORF">D7316_02800</name>
</gene>
<accession>A0A3G8JP12</accession>
<evidence type="ECO:0000256" key="2">
    <source>
        <dbReference type="SAM" id="Phobius"/>
    </source>
</evidence>
<protein>
    <submittedName>
        <fullName evidence="3">Uncharacterized protein</fullName>
    </submittedName>
</protein>
<reference evidence="3 4" key="1">
    <citation type="submission" date="2018-11" db="EMBL/GenBank/DDBJ databases">
        <title>Gordonia insulae sp. nov., isolated from an island soil.</title>
        <authorList>
            <person name="Kim Y.S."/>
            <person name="Kim S.B."/>
        </authorList>
    </citation>
    <scope>NUCLEOTIDE SEQUENCE [LARGE SCALE GENOMIC DNA]</scope>
    <source>
        <strain evidence="3 4">MMS17-SY073</strain>
    </source>
</reference>
<feature type="region of interest" description="Disordered" evidence="1">
    <location>
        <begin position="1"/>
        <end position="33"/>
    </location>
</feature>
<keyword evidence="2" id="KW-0472">Membrane</keyword>
<feature type="region of interest" description="Disordered" evidence="1">
    <location>
        <begin position="63"/>
        <end position="149"/>
    </location>
</feature>
<dbReference type="Proteomes" id="UP000271469">
    <property type="component" value="Chromosome"/>
</dbReference>
<dbReference type="KEGG" id="gom:D7316_02800"/>
<evidence type="ECO:0000256" key="1">
    <source>
        <dbReference type="SAM" id="MobiDB-lite"/>
    </source>
</evidence>
<evidence type="ECO:0000313" key="3">
    <source>
        <dbReference type="EMBL" id="AZG46199.1"/>
    </source>
</evidence>
<keyword evidence="2" id="KW-0812">Transmembrane</keyword>